<dbReference type="PROSITE" id="PS00379">
    <property type="entry name" value="CDP_ALCOHOL_P_TRANSF"/>
    <property type="match status" value="1"/>
</dbReference>
<keyword evidence="3" id="KW-1133">Transmembrane helix</keyword>
<dbReference type="InterPro" id="IPR000462">
    <property type="entry name" value="CDP-OH_P_trans"/>
</dbReference>
<evidence type="ECO:0000256" key="2">
    <source>
        <dbReference type="RuleBase" id="RU003750"/>
    </source>
</evidence>
<dbReference type="GO" id="GO:0016020">
    <property type="term" value="C:membrane"/>
    <property type="evidence" value="ECO:0007669"/>
    <property type="project" value="InterPro"/>
</dbReference>
<gene>
    <name evidence="4" type="ORF">MCMEM_0385</name>
</gene>
<keyword evidence="3" id="KW-0812">Transmembrane</keyword>
<evidence type="ECO:0000313" key="5">
    <source>
        <dbReference type="Proteomes" id="UP000033048"/>
    </source>
</evidence>
<evidence type="ECO:0000313" key="4">
    <source>
        <dbReference type="EMBL" id="AKB84438.1"/>
    </source>
</evidence>
<dbReference type="InterPro" id="IPR048254">
    <property type="entry name" value="CDP_ALCOHOL_P_TRANSF_CS"/>
</dbReference>
<dbReference type="HOGENOM" id="CLU_080384_1_2_2"/>
<dbReference type="AlphaFoldDB" id="A0A0E3SQN9"/>
<feature type="transmembrane region" description="Helical" evidence="3">
    <location>
        <begin position="55"/>
        <end position="77"/>
    </location>
</feature>
<dbReference type="Proteomes" id="UP000033048">
    <property type="component" value="Chromosome"/>
</dbReference>
<name>A0A0E3SQN9_METMT</name>
<feature type="transmembrane region" description="Helical" evidence="3">
    <location>
        <begin position="31"/>
        <end position="49"/>
    </location>
</feature>
<feature type="transmembrane region" description="Helical" evidence="3">
    <location>
        <begin position="114"/>
        <end position="130"/>
    </location>
</feature>
<feature type="transmembrane region" description="Helical" evidence="3">
    <location>
        <begin position="142"/>
        <end position="165"/>
    </location>
</feature>
<protein>
    <submittedName>
        <fullName evidence="4">CDP-diacylglycerol--glycerol-3-phosphate 3-phosphatidyltransferase</fullName>
        <ecNumber evidence="4">2.7.8.5</ecNumber>
    </submittedName>
</protein>
<dbReference type="Gene3D" id="1.20.120.1760">
    <property type="match status" value="1"/>
</dbReference>
<feature type="transmembrane region" description="Helical" evidence="3">
    <location>
        <begin position="89"/>
        <end position="108"/>
    </location>
</feature>
<dbReference type="KEGG" id="mmet:MCMEM_0385"/>
<dbReference type="GO" id="GO:0008444">
    <property type="term" value="F:CDP-diacylglycerol-glycerol-3-phosphate 3-phosphatidyltransferase activity"/>
    <property type="evidence" value="ECO:0007669"/>
    <property type="project" value="UniProtKB-EC"/>
</dbReference>
<reference evidence="4 5" key="1">
    <citation type="submission" date="2014-07" db="EMBL/GenBank/DDBJ databases">
        <title>Methanogenic archaea and the global carbon cycle.</title>
        <authorList>
            <person name="Henriksen J.R."/>
            <person name="Luke J."/>
            <person name="Reinhart S."/>
            <person name="Benedict M.N."/>
            <person name="Youngblut N.D."/>
            <person name="Metcalf M.E."/>
            <person name="Whitaker R.J."/>
            <person name="Metcalf W.W."/>
        </authorList>
    </citation>
    <scope>NUCLEOTIDE SEQUENCE [LARGE SCALE GENOMIC DNA]</scope>
    <source>
        <strain evidence="4 5">MM1</strain>
    </source>
</reference>
<dbReference type="GO" id="GO:0008654">
    <property type="term" value="P:phospholipid biosynthetic process"/>
    <property type="evidence" value="ECO:0007669"/>
    <property type="project" value="InterPro"/>
</dbReference>
<comment type="similarity">
    <text evidence="2">Belongs to the CDP-alcohol phosphatidyltransferase class-I family.</text>
</comment>
<keyword evidence="3" id="KW-0472">Membrane</keyword>
<feature type="transmembrane region" description="Helical" evidence="3">
    <location>
        <begin position="171"/>
        <end position="192"/>
    </location>
</feature>
<dbReference type="PATRIC" id="fig|1434104.5.peg.408"/>
<accession>A0A0E3SQN9</accession>
<keyword evidence="5" id="KW-1185">Reference proteome</keyword>
<dbReference type="STRING" id="1434104.MCMEM_0385"/>
<dbReference type="InterPro" id="IPR043130">
    <property type="entry name" value="CDP-OH_PTrfase_TM_dom"/>
</dbReference>
<sequence length="202" mass="21870">MTIDALRPAATRILDPLAISIARRGISPNSLSIASLGFAVLAGICFYFSVETPLFALAALLFVGLNSSLDALDGAVARYMRTDSRKGDFLDHVIDRYSDVFIICGMFFGGHVQWQIGTITIILVLLVSYLGTQAQALGIGRFYGGIMGRADRLVVILLASIAYVIHSEMVLGYSMIGWGIIIIAIGSHITTIQRMGSIWKLL</sequence>
<evidence type="ECO:0000256" key="3">
    <source>
        <dbReference type="SAM" id="Phobius"/>
    </source>
</evidence>
<keyword evidence="1 2" id="KW-0808">Transferase</keyword>
<dbReference type="Pfam" id="PF01066">
    <property type="entry name" value="CDP-OH_P_transf"/>
    <property type="match status" value="1"/>
</dbReference>
<dbReference type="RefSeq" id="WP_048204641.1">
    <property type="nucleotide sequence ID" value="NZ_CP009518.1"/>
</dbReference>
<proteinExistence type="inferred from homology"/>
<organism evidence="4 5">
    <name type="scientific">Methanococcoides methylutens MM1</name>
    <dbReference type="NCBI Taxonomy" id="1434104"/>
    <lineage>
        <taxon>Archaea</taxon>
        <taxon>Methanobacteriati</taxon>
        <taxon>Methanobacteriota</taxon>
        <taxon>Stenosarchaea group</taxon>
        <taxon>Methanomicrobia</taxon>
        <taxon>Methanosarcinales</taxon>
        <taxon>Methanosarcinaceae</taxon>
        <taxon>Methanococcoides</taxon>
    </lineage>
</organism>
<dbReference type="EMBL" id="CP009518">
    <property type="protein sequence ID" value="AKB84438.1"/>
    <property type="molecule type" value="Genomic_DNA"/>
</dbReference>
<dbReference type="GeneID" id="24892865"/>
<dbReference type="OrthoDB" id="9904at2157"/>
<evidence type="ECO:0000256" key="1">
    <source>
        <dbReference type="ARBA" id="ARBA00022679"/>
    </source>
</evidence>
<dbReference type="EC" id="2.7.8.5" evidence="4"/>